<keyword evidence="3" id="KW-1185">Reference proteome</keyword>
<accession>A0A6H1U0S2</accession>
<gene>
    <name evidence="2" type="ORF">HCG48_14300</name>
</gene>
<name>A0A6H1U0S2_9CYAN</name>
<protein>
    <submittedName>
        <fullName evidence="2">Uncharacterized protein</fullName>
    </submittedName>
</protein>
<dbReference type="AlphaFoldDB" id="A0A6H1U0S2"/>
<organism evidence="2 3">
    <name type="scientific">Oxynema aestuarii AP17</name>
    <dbReference type="NCBI Taxonomy" id="2064643"/>
    <lineage>
        <taxon>Bacteria</taxon>
        <taxon>Bacillati</taxon>
        <taxon>Cyanobacteriota</taxon>
        <taxon>Cyanophyceae</taxon>
        <taxon>Oscillatoriophycideae</taxon>
        <taxon>Oscillatoriales</taxon>
        <taxon>Oscillatoriaceae</taxon>
        <taxon>Oxynema</taxon>
        <taxon>Oxynema aestuarii</taxon>
    </lineage>
</organism>
<feature type="transmembrane region" description="Helical" evidence="1">
    <location>
        <begin position="129"/>
        <end position="150"/>
    </location>
</feature>
<keyword evidence="1" id="KW-0472">Membrane</keyword>
<dbReference type="RefSeq" id="WP_168569765.1">
    <property type="nucleotide sequence ID" value="NZ_CP051167.1"/>
</dbReference>
<dbReference type="Proteomes" id="UP000500857">
    <property type="component" value="Chromosome"/>
</dbReference>
<feature type="transmembrane region" description="Helical" evidence="1">
    <location>
        <begin position="201"/>
        <end position="226"/>
    </location>
</feature>
<dbReference type="EMBL" id="CP051167">
    <property type="protein sequence ID" value="QIZ71613.1"/>
    <property type="molecule type" value="Genomic_DNA"/>
</dbReference>
<feature type="transmembrane region" description="Helical" evidence="1">
    <location>
        <begin position="93"/>
        <end position="109"/>
    </location>
</feature>
<feature type="transmembrane region" description="Helical" evidence="1">
    <location>
        <begin position="162"/>
        <end position="181"/>
    </location>
</feature>
<evidence type="ECO:0000256" key="1">
    <source>
        <dbReference type="SAM" id="Phobius"/>
    </source>
</evidence>
<feature type="transmembrane region" description="Helical" evidence="1">
    <location>
        <begin position="63"/>
        <end position="81"/>
    </location>
</feature>
<keyword evidence="1" id="KW-0812">Transmembrane</keyword>
<feature type="transmembrane region" description="Helical" evidence="1">
    <location>
        <begin position="12"/>
        <end position="35"/>
    </location>
</feature>
<evidence type="ECO:0000313" key="3">
    <source>
        <dbReference type="Proteomes" id="UP000500857"/>
    </source>
</evidence>
<sequence length="252" mass="28909">MKLVISPLEARKWLGIIAIGLFLASLASLAVKFFVLKFSPDVNNIDLFVDFFHLDREKNLPSLFSFLLLFISSICLAIIALGNTRANHRYKKHWFALSLIFLFLSIDEWNSFHELLTDPLRANLNTSGIFFFAWVIVAIPLVATIFLVYLKFLRDLPPHTKKLFFMAGGLYLSGTLGMELINGYYFSQNVNAILNQEAIPAMIYAVMTHIEELLEMIGIVTFIYALTSYMSRYVEQLEIWVDDRQKSSISKM</sequence>
<proteinExistence type="predicted"/>
<keyword evidence="1" id="KW-1133">Transmembrane helix</keyword>
<dbReference type="KEGG" id="oxy:HCG48_14300"/>
<reference evidence="2 3" key="1">
    <citation type="submission" date="2020-04" db="EMBL/GenBank/DDBJ databases">
        <authorList>
            <person name="Basu S."/>
            <person name="Maruthanayagam V."/>
            <person name="Chakraborty S."/>
            <person name="Pramanik A."/>
            <person name="Mukherjee J."/>
            <person name="Brink B."/>
        </authorList>
    </citation>
    <scope>NUCLEOTIDE SEQUENCE [LARGE SCALE GENOMIC DNA]</scope>
    <source>
        <strain evidence="2 3">AP17</strain>
    </source>
</reference>
<evidence type="ECO:0000313" key="2">
    <source>
        <dbReference type="EMBL" id="QIZ71613.1"/>
    </source>
</evidence>